<keyword evidence="7 16" id="KW-0235">DNA replication</keyword>
<organism evidence="18 19">
    <name type="scientific">Compostimonas suwonensis</name>
    <dbReference type="NCBI Taxonomy" id="1048394"/>
    <lineage>
        <taxon>Bacteria</taxon>
        <taxon>Bacillati</taxon>
        <taxon>Actinomycetota</taxon>
        <taxon>Actinomycetes</taxon>
        <taxon>Micrococcales</taxon>
        <taxon>Microbacteriaceae</taxon>
        <taxon>Compostimonas</taxon>
    </lineage>
</organism>
<dbReference type="EMBL" id="PGFB01000002">
    <property type="protein sequence ID" value="PJJ63542.1"/>
    <property type="molecule type" value="Genomic_DNA"/>
</dbReference>
<dbReference type="SUPFAM" id="SSF56672">
    <property type="entry name" value="DNA/RNA polymerases"/>
    <property type="match status" value="1"/>
</dbReference>
<feature type="site" description="Substrate discrimination" evidence="16">
    <location>
        <position position="23"/>
    </location>
</feature>
<keyword evidence="8 16" id="KW-0479">Metal-binding</keyword>
<keyword evidence="12 16" id="KW-0238">DNA-binding</keyword>
<keyword evidence="13 16" id="KW-0234">DNA repair</keyword>
<evidence type="ECO:0000256" key="7">
    <source>
        <dbReference type="ARBA" id="ARBA00022705"/>
    </source>
</evidence>
<dbReference type="Gene3D" id="3.30.1490.100">
    <property type="entry name" value="DNA polymerase, Y-family, little finger domain"/>
    <property type="match status" value="1"/>
</dbReference>
<feature type="domain" description="UmuC" evidence="17">
    <location>
        <begin position="14"/>
        <end position="194"/>
    </location>
</feature>
<evidence type="ECO:0000313" key="18">
    <source>
        <dbReference type="EMBL" id="PJJ63542.1"/>
    </source>
</evidence>
<dbReference type="GO" id="GO:0000287">
    <property type="term" value="F:magnesium ion binding"/>
    <property type="evidence" value="ECO:0007669"/>
    <property type="project" value="UniProtKB-UniRule"/>
</dbReference>
<evidence type="ECO:0000256" key="4">
    <source>
        <dbReference type="ARBA" id="ARBA00022490"/>
    </source>
</evidence>
<feature type="active site" evidence="16">
    <location>
        <position position="113"/>
    </location>
</feature>
<dbReference type="Pfam" id="PF21999">
    <property type="entry name" value="IMS_HHH_1"/>
    <property type="match status" value="1"/>
</dbReference>
<evidence type="ECO:0000256" key="16">
    <source>
        <dbReference type="HAMAP-Rule" id="MF_01113"/>
    </source>
</evidence>
<dbReference type="InterPro" id="IPR017961">
    <property type="entry name" value="DNA_pol_Y-fam_little_finger"/>
</dbReference>
<accession>A0A2M9BZP2</accession>
<dbReference type="NCBIfam" id="NF003015">
    <property type="entry name" value="PRK03858.1"/>
    <property type="match status" value="1"/>
</dbReference>
<dbReference type="NCBIfam" id="NF002677">
    <property type="entry name" value="PRK02406.1"/>
    <property type="match status" value="1"/>
</dbReference>
<evidence type="ECO:0000256" key="15">
    <source>
        <dbReference type="ARBA" id="ARBA00049244"/>
    </source>
</evidence>
<comment type="caution">
    <text evidence="18">The sequence shown here is derived from an EMBL/GenBank/DDBJ whole genome shotgun (WGS) entry which is preliminary data.</text>
</comment>
<dbReference type="Gene3D" id="3.30.70.270">
    <property type="match status" value="1"/>
</dbReference>
<dbReference type="PANTHER" id="PTHR11076">
    <property type="entry name" value="DNA REPAIR POLYMERASE UMUC / TRANSFERASE FAMILY MEMBER"/>
    <property type="match status" value="1"/>
</dbReference>
<dbReference type="InterPro" id="IPR053848">
    <property type="entry name" value="IMS_HHH_1"/>
</dbReference>
<dbReference type="InterPro" id="IPR001126">
    <property type="entry name" value="UmuC"/>
</dbReference>
<keyword evidence="5 16" id="KW-0808">Transferase</keyword>
<dbReference type="GO" id="GO:0003684">
    <property type="term" value="F:damaged DNA binding"/>
    <property type="evidence" value="ECO:0007669"/>
    <property type="project" value="InterPro"/>
</dbReference>
<evidence type="ECO:0000256" key="1">
    <source>
        <dbReference type="ARBA" id="ARBA00004496"/>
    </source>
</evidence>
<dbReference type="GO" id="GO:0006261">
    <property type="term" value="P:DNA-templated DNA replication"/>
    <property type="evidence" value="ECO:0007669"/>
    <property type="project" value="UniProtKB-UniRule"/>
</dbReference>
<keyword evidence="11 16" id="KW-0239">DNA-directed DNA polymerase</keyword>
<reference evidence="18 19" key="1">
    <citation type="submission" date="2017-11" db="EMBL/GenBank/DDBJ databases">
        <title>Genomic Encyclopedia of Archaeal and Bacterial Type Strains, Phase II (KMG-II): From Individual Species to Whole Genera.</title>
        <authorList>
            <person name="Goeker M."/>
        </authorList>
    </citation>
    <scope>NUCLEOTIDE SEQUENCE [LARGE SCALE GENOMIC DNA]</scope>
    <source>
        <strain evidence="18 19">DSM 25625</strain>
    </source>
</reference>
<feature type="binding site" evidence="16">
    <location>
        <position position="18"/>
    </location>
    <ligand>
        <name>Mg(2+)</name>
        <dbReference type="ChEBI" id="CHEBI:18420"/>
    </ligand>
</feature>
<dbReference type="InterPro" id="IPR043502">
    <property type="entry name" value="DNA/RNA_pol_sf"/>
</dbReference>
<comment type="similarity">
    <text evidence="2 16">Belongs to the DNA polymerase type-Y family.</text>
</comment>
<comment type="cofactor">
    <cofactor evidence="16">
        <name>Mg(2+)</name>
        <dbReference type="ChEBI" id="CHEBI:18420"/>
    </cofactor>
    <text evidence="16">Binds 2 magnesium ions per subunit.</text>
</comment>
<keyword evidence="6 16" id="KW-0548">Nucleotidyltransferase</keyword>
<dbReference type="InterPro" id="IPR050116">
    <property type="entry name" value="DNA_polymerase-Y"/>
</dbReference>
<dbReference type="GO" id="GO:0042276">
    <property type="term" value="P:error-prone translesion synthesis"/>
    <property type="evidence" value="ECO:0007669"/>
    <property type="project" value="TreeGrafter"/>
</dbReference>
<evidence type="ECO:0000256" key="10">
    <source>
        <dbReference type="ARBA" id="ARBA00022842"/>
    </source>
</evidence>
<name>A0A2M9BZP2_9MICO</name>
<evidence type="ECO:0000256" key="5">
    <source>
        <dbReference type="ARBA" id="ARBA00022679"/>
    </source>
</evidence>
<comment type="function">
    <text evidence="14 16">Poorly processive, error-prone DNA polymerase involved in untargeted mutagenesis. Copies undamaged DNA at stalled replication forks, which arise in vivo from mismatched or misaligned primer ends. These misaligned primers can be extended by PolIV. Exhibits no 3'-5' exonuclease (proofreading) activity. May be involved in translesional synthesis, in conjunction with the beta clamp from PolIII.</text>
</comment>
<sequence>MCDTGAVDDSSATILHVDMDAFFASVELLGRPELRSAPVVIAHTGARSVVTSANYVARRFGVRSAMPLAVALRHCPGAVVLPPHMEEYRRYSAEVMGIFSEVTPLVEQLSIDEAFLDVAGARRLLGSPGTIAKLVRERVYERTGLTCSVGAASTKFVAKLASTHSKPDGLLIVPAEGTIGFLHPLPVGALWGVGAATEQSLTRLGIRTVADLAHTPLATLERAVGVASGRHLHELAWGRDPRSVSTESIEKSIGHETTFEIDLDDDAAIRRELLRLSDQVGARLRRSGAVARTVVLKLRYSDFTTVTRSRSLPEATSVGRRIYDEIVIAFDSLGVAGRAGRAVRLVGVRTEHLESEGSVLASLWDPDSEWREAEAAVDEVVARFGRGSVRPASLVKRDQAPPEA</sequence>
<dbReference type="GO" id="GO:0009432">
    <property type="term" value="P:SOS response"/>
    <property type="evidence" value="ECO:0007669"/>
    <property type="project" value="TreeGrafter"/>
</dbReference>
<dbReference type="PROSITE" id="PS50173">
    <property type="entry name" value="UMUC"/>
    <property type="match status" value="1"/>
</dbReference>
<keyword evidence="19" id="KW-1185">Reference proteome</keyword>
<keyword evidence="9 16" id="KW-0227">DNA damage</keyword>
<dbReference type="GO" id="GO:0005829">
    <property type="term" value="C:cytosol"/>
    <property type="evidence" value="ECO:0007669"/>
    <property type="project" value="TreeGrafter"/>
</dbReference>
<dbReference type="InterPro" id="IPR036775">
    <property type="entry name" value="DNA_pol_Y-fam_lit_finger_sf"/>
</dbReference>
<dbReference type="InterPro" id="IPR043128">
    <property type="entry name" value="Rev_trsase/Diguanyl_cyclase"/>
</dbReference>
<dbReference type="HAMAP" id="MF_01113">
    <property type="entry name" value="DNApol_IV"/>
    <property type="match status" value="1"/>
</dbReference>
<dbReference type="Proteomes" id="UP000230161">
    <property type="component" value="Unassembled WGS sequence"/>
</dbReference>
<proteinExistence type="inferred from homology"/>
<gene>
    <name evidence="16" type="primary">dinB</name>
    <name evidence="18" type="ORF">CLV54_1212</name>
</gene>
<dbReference type="AlphaFoldDB" id="A0A2M9BZP2"/>
<dbReference type="Gene3D" id="1.10.150.20">
    <property type="entry name" value="5' to 3' exonuclease, C-terminal subdomain"/>
    <property type="match status" value="1"/>
</dbReference>
<dbReference type="InterPro" id="IPR022880">
    <property type="entry name" value="DNApol_IV"/>
</dbReference>
<evidence type="ECO:0000313" key="19">
    <source>
        <dbReference type="Proteomes" id="UP000230161"/>
    </source>
</evidence>
<evidence type="ECO:0000256" key="9">
    <source>
        <dbReference type="ARBA" id="ARBA00022763"/>
    </source>
</evidence>
<protein>
    <recommendedName>
        <fullName evidence="16">DNA polymerase IV</fullName>
        <shortName evidence="16">Pol IV</shortName>
        <ecNumber evidence="16">2.7.7.7</ecNumber>
    </recommendedName>
</protein>
<evidence type="ECO:0000256" key="3">
    <source>
        <dbReference type="ARBA" id="ARBA00022457"/>
    </source>
</evidence>
<keyword evidence="10 16" id="KW-0460">Magnesium</keyword>
<dbReference type="CDD" id="cd03586">
    <property type="entry name" value="PolY_Pol_IV_kappa"/>
    <property type="match status" value="1"/>
</dbReference>
<evidence type="ECO:0000259" key="17">
    <source>
        <dbReference type="PROSITE" id="PS50173"/>
    </source>
</evidence>
<dbReference type="PANTHER" id="PTHR11076:SF33">
    <property type="entry name" value="DNA POLYMERASE KAPPA"/>
    <property type="match status" value="1"/>
</dbReference>
<evidence type="ECO:0000256" key="2">
    <source>
        <dbReference type="ARBA" id="ARBA00010945"/>
    </source>
</evidence>
<dbReference type="Pfam" id="PF00817">
    <property type="entry name" value="IMS"/>
    <property type="match status" value="1"/>
</dbReference>
<feature type="binding site" evidence="16">
    <location>
        <position position="112"/>
    </location>
    <ligand>
        <name>Mg(2+)</name>
        <dbReference type="ChEBI" id="CHEBI:18420"/>
    </ligand>
</feature>
<evidence type="ECO:0000256" key="12">
    <source>
        <dbReference type="ARBA" id="ARBA00023125"/>
    </source>
</evidence>
<dbReference type="GO" id="GO:0003887">
    <property type="term" value="F:DNA-directed DNA polymerase activity"/>
    <property type="evidence" value="ECO:0007669"/>
    <property type="project" value="UniProtKB-UniRule"/>
</dbReference>
<comment type="catalytic activity">
    <reaction evidence="15 16">
        <text>DNA(n) + a 2'-deoxyribonucleoside 5'-triphosphate = DNA(n+1) + diphosphate</text>
        <dbReference type="Rhea" id="RHEA:22508"/>
        <dbReference type="Rhea" id="RHEA-COMP:17339"/>
        <dbReference type="Rhea" id="RHEA-COMP:17340"/>
        <dbReference type="ChEBI" id="CHEBI:33019"/>
        <dbReference type="ChEBI" id="CHEBI:61560"/>
        <dbReference type="ChEBI" id="CHEBI:173112"/>
        <dbReference type="EC" id="2.7.7.7"/>
    </reaction>
</comment>
<dbReference type="Pfam" id="PF11799">
    <property type="entry name" value="IMS_C"/>
    <property type="match status" value="1"/>
</dbReference>
<keyword evidence="4 16" id="KW-0963">Cytoplasm</keyword>
<dbReference type="SUPFAM" id="SSF100879">
    <property type="entry name" value="Lesion bypass DNA polymerase (Y-family), little finger domain"/>
    <property type="match status" value="1"/>
</dbReference>
<comment type="subunit">
    <text evidence="16">Monomer.</text>
</comment>
<dbReference type="Gene3D" id="3.40.1170.60">
    <property type="match status" value="1"/>
</dbReference>
<dbReference type="GO" id="GO:0006281">
    <property type="term" value="P:DNA repair"/>
    <property type="evidence" value="ECO:0007669"/>
    <property type="project" value="UniProtKB-UniRule"/>
</dbReference>
<evidence type="ECO:0000256" key="11">
    <source>
        <dbReference type="ARBA" id="ARBA00022932"/>
    </source>
</evidence>
<evidence type="ECO:0000256" key="13">
    <source>
        <dbReference type="ARBA" id="ARBA00023204"/>
    </source>
</evidence>
<evidence type="ECO:0000256" key="14">
    <source>
        <dbReference type="ARBA" id="ARBA00025589"/>
    </source>
</evidence>
<comment type="subcellular location">
    <subcellularLocation>
        <location evidence="1 16">Cytoplasm</location>
    </subcellularLocation>
</comment>
<dbReference type="EC" id="2.7.7.7" evidence="16"/>
<keyword evidence="3 16" id="KW-0515">Mutator protein</keyword>
<evidence type="ECO:0000256" key="8">
    <source>
        <dbReference type="ARBA" id="ARBA00022723"/>
    </source>
</evidence>
<evidence type="ECO:0000256" key="6">
    <source>
        <dbReference type="ARBA" id="ARBA00022695"/>
    </source>
</evidence>